<feature type="region of interest" description="Disordered" evidence="5">
    <location>
        <begin position="1"/>
        <end position="91"/>
    </location>
</feature>
<dbReference type="PANTHER" id="PTHR11380">
    <property type="entry name" value="TRANSCRIPTION INITIATION FACTOR TFIID/SUPT3-RELATED"/>
    <property type="match status" value="1"/>
</dbReference>
<dbReference type="GeneID" id="8854931"/>
<gene>
    <name evidence="6" type="ORF">NAEGRDRAFT_51665</name>
</gene>
<feature type="compositionally biased region" description="Low complexity" evidence="5">
    <location>
        <begin position="78"/>
        <end position="91"/>
    </location>
</feature>
<keyword evidence="4" id="KW-0539">Nucleus</keyword>
<evidence type="ECO:0000256" key="3">
    <source>
        <dbReference type="ARBA" id="ARBA00023163"/>
    </source>
</evidence>
<dbReference type="OrthoDB" id="440760at2759"/>
<keyword evidence="2" id="KW-0805">Transcription regulation</keyword>
<dbReference type="PANTHER" id="PTHR11380:SF16">
    <property type="entry name" value="TRANSCRIPTION INITIATION PROTEIN SPT3 HOMOLOG"/>
    <property type="match status" value="1"/>
</dbReference>
<feature type="compositionally biased region" description="Low complexity" evidence="5">
    <location>
        <begin position="47"/>
        <end position="67"/>
    </location>
</feature>
<evidence type="ECO:0000256" key="1">
    <source>
        <dbReference type="ARBA" id="ARBA00004123"/>
    </source>
</evidence>
<dbReference type="InParanoid" id="D2VRF1"/>
<evidence type="ECO:0000256" key="2">
    <source>
        <dbReference type="ARBA" id="ARBA00023015"/>
    </source>
</evidence>
<organism evidence="7">
    <name type="scientific">Naegleria gruberi</name>
    <name type="common">Amoeba</name>
    <dbReference type="NCBI Taxonomy" id="5762"/>
    <lineage>
        <taxon>Eukaryota</taxon>
        <taxon>Discoba</taxon>
        <taxon>Heterolobosea</taxon>
        <taxon>Tetramitia</taxon>
        <taxon>Eutetramitia</taxon>
        <taxon>Vahlkampfiidae</taxon>
        <taxon>Naegleria</taxon>
    </lineage>
</organism>
<evidence type="ECO:0000256" key="5">
    <source>
        <dbReference type="SAM" id="MobiDB-lite"/>
    </source>
</evidence>
<dbReference type="OMA" id="NRESANM"/>
<protein>
    <submittedName>
        <fullName evidence="6">Predicted protein</fullName>
    </submittedName>
</protein>
<dbReference type="AlphaFoldDB" id="D2VRF1"/>
<dbReference type="EMBL" id="GG738891">
    <property type="protein sequence ID" value="EFC40596.1"/>
    <property type="molecule type" value="Genomic_DNA"/>
</dbReference>
<sequence>MPAKKVKSKDSTTTTQQQQRHPKLRRSHHHRVVVHRKSLHLRASATSSVDSVHNLSSSVASPSPSVTKPKKTSKKTKTSSSITSGSASNSSVAATSAPIIPQASIPPSSQIATPVTINYAQQAVPLAFPPQFANKNTNPTPPSNVEVPYSEEISKMLMVFCYTSRIEPNGNRIIERYTRNHLIQLISTACEQIQKSATQTDSSITISPDDILFLFKNNSLKLARIENLIKVKEMRKKDEESTSESDPKKRKLTAIPLLKEKKIKYDPILEIGHFSDDEDLENEKSSYDPFATYMHEKRKAADFLTKCMTTNEYMEFTKNRESANMLTKGTKKFRQWLDVSNDIKMNDLVLEILAMEAFETIGILCQVALIVAIDSQNRRISPFEDALFKYAGLLSERARRMYSQHPQDPIDLATSKPVPTVNNSFLTNNHFLSAITLLHPPSCGKHYNPLKFIVNI</sequence>
<comment type="subcellular location">
    <subcellularLocation>
        <location evidence="1">Nucleus</location>
    </subcellularLocation>
</comment>
<dbReference type="VEuPathDB" id="AmoebaDB:NAEGRDRAFT_51665"/>
<feature type="compositionally biased region" description="Basic residues" evidence="5">
    <location>
        <begin position="68"/>
        <end position="77"/>
    </location>
</feature>
<accession>D2VRF1</accession>
<proteinExistence type="predicted"/>
<name>D2VRF1_NAEGR</name>
<dbReference type="CDD" id="cd22926">
    <property type="entry name" value="HFD_SPT3"/>
    <property type="match status" value="1"/>
</dbReference>
<dbReference type="Pfam" id="PF02269">
    <property type="entry name" value="TFIID-18kDa"/>
    <property type="match status" value="1"/>
</dbReference>
<reference evidence="6 7" key="1">
    <citation type="journal article" date="2010" name="Cell">
        <title>The genome of Naegleria gruberi illuminates early eukaryotic versatility.</title>
        <authorList>
            <person name="Fritz-Laylin L.K."/>
            <person name="Prochnik S.E."/>
            <person name="Ginger M.L."/>
            <person name="Dacks J.B."/>
            <person name="Carpenter M.L."/>
            <person name="Field M.C."/>
            <person name="Kuo A."/>
            <person name="Paredez A."/>
            <person name="Chapman J."/>
            <person name="Pham J."/>
            <person name="Shu S."/>
            <person name="Neupane R."/>
            <person name="Cipriano M."/>
            <person name="Mancuso J."/>
            <person name="Tu H."/>
            <person name="Salamov A."/>
            <person name="Lindquist E."/>
            <person name="Shapiro H."/>
            <person name="Lucas S."/>
            <person name="Grigoriev I.V."/>
            <person name="Cande W.Z."/>
            <person name="Fulton C."/>
            <person name="Rokhsar D.S."/>
            <person name="Dawson S.C."/>
        </authorList>
    </citation>
    <scope>NUCLEOTIDE SEQUENCE [LARGE SCALE GENOMIC DNA]</scope>
    <source>
        <strain evidence="6 7">NEG-M</strain>
    </source>
</reference>
<keyword evidence="3" id="KW-0804">Transcription</keyword>
<dbReference type="GO" id="GO:0005634">
    <property type="term" value="C:nucleus"/>
    <property type="evidence" value="ECO:0007669"/>
    <property type="project" value="UniProtKB-SubCell"/>
</dbReference>
<keyword evidence="7" id="KW-1185">Reference proteome</keyword>
<dbReference type="Proteomes" id="UP000006671">
    <property type="component" value="Unassembled WGS sequence"/>
</dbReference>
<feature type="compositionally biased region" description="Basic residues" evidence="5">
    <location>
        <begin position="20"/>
        <end position="40"/>
    </location>
</feature>
<dbReference type="STRING" id="5762.D2VRF1"/>
<dbReference type="RefSeq" id="XP_002673340.1">
    <property type="nucleotide sequence ID" value="XM_002673294.1"/>
</dbReference>
<dbReference type="eggNOG" id="KOG3902">
    <property type="taxonomic scope" value="Eukaryota"/>
</dbReference>
<dbReference type="InterPro" id="IPR003195">
    <property type="entry name" value="TFIID_TAF13"/>
</dbReference>
<evidence type="ECO:0000313" key="6">
    <source>
        <dbReference type="EMBL" id="EFC40596.1"/>
    </source>
</evidence>
<evidence type="ECO:0000256" key="4">
    <source>
        <dbReference type="ARBA" id="ARBA00023242"/>
    </source>
</evidence>
<dbReference type="KEGG" id="ngr:NAEGRDRAFT_51665"/>
<dbReference type="GO" id="GO:0006366">
    <property type="term" value="P:transcription by RNA polymerase II"/>
    <property type="evidence" value="ECO:0007669"/>
    <property type="project" value="InterPro"/>
</dbReference>
<evidence type="ECO:0000313" key="7">
    <source>
        <dbReference type="Proteomes" id="UP000006671"/>
    </source>
</evidence>